<keyword evidence="1" id="KW-1133">Transmembrane helix</keyword>
<comment type="caution">
    <text evidence="2">The sequence shown here is derived from an EMBL/GenBank/DDBJ whole genome shotgun (WGS) entry which is preliminary data.</text>
</comment>
<accession>A0A5B7JSF7</accession>
<dbReference type="EMBL" id="VSRR010116724">
    <property type="protein sequence ID" value="MPC99042.1"/>
    <property type="molecule type" value="Genomic_DNA"/>
</dbReference>
<name>A0A5B7JSF7_PORTR</name>
<keyword evidence="3" id="KW-1185">Reference proteome</keyword>
<protein>
    <submittedName>
        <fullName evidence="2">Uncharacterized protein</fullName>
    </submittedName>
</protein>
<sequence length="149" mass="15728">MASNYGNTPMPNNLPPSYEEVMNTAPTHVPNASNPPYAATHYPTAPTAPYPSATPYSHPISTTCKPVPTAPYPTAPYPVSPFFPVPTTLQGSSTVTSAQISTPAPTVVVQQPRQQDGTSPCTRCVLVLVGGIIISVVMYLIKVLIFSSV</sequence>
<evidence type="ECO:0000256" key="1">
    <source>
        <dbReference type="SAM" id="Phobius"/>
    </source>
</evidence>
<proteinExistence type="predicted"/>
<gene>
    <name evidence="2" type="ORF">E2C01_094436</name>
</gene>
<dbReference type="AlphaFoldDB" id="A0A5B7JSF7"/>
<evidence type="ECO:0000313" key="3">
    <source>
        <dbReference type="Proteomes" id="UP000324222"/>
    </source>
</evidence>
<reference evidence="2 3" key="1">
    <citation type="submission" date="2019-05" db="EMBL/GenBank/DDBJ databases">
        <title>Another draft genome of Portunus trituberculatus and its Hox gene families provides insights of decapod evolution.</title>
        <authorList>
            <person name="Jeong J.-H."/>
            <person name="Song I."/>
            <person name="Kim S."/>
            <person name="Choi T."/>
            <person name="Kim D."/>
            <person name="Ryu S."/>
            <person name="Kim W."/>
        </authorList>
    </citation>
    <scope>NUCLEOTIDE SEQUENCE [LARGE SCALE GENOMIC DNA]</scope>
    <source>
        <tissue evidence="2">Muscle</tissue>
    </source>
</reference>
<dbReference type="Proteomes" id="UP000324222">
    <property type="component" value="Unassembled WGS sequence"/>
</dbReference>
<feature type="transmembrane region" description="Helical" evidence="1">
    <location>
        <begin position="125"/>
        <end position="145"/>
    </location>
</feature>
<keyword evidence="1" id="KW-0472">Membrane</keyword>
<organism evidence="2 3">
    <name type="scientific">Portunus trituberculatus</name>
    <name type="common">Swimming crab</name>
    <name type="synonym">Neptunus trituberculatus</name>
    <dbReference type="NCBI Taxonomy" id="210409"/>
    <lineage>
        <taxon>Eukaryota</taxon>
        <taxon>Metazoa</taxon>
        <taxon>Ecdysozoa</taxon>
        <taxon>Arthropoda</taxon>
        <taxon>Crustacea</taxon>
        <taxon>Multicrustacea</taxon>
        <taxon>Malacostraca</taxon>
        <taxon>Eumalacostraca</taxon>
        <taxon>Eucarida</taxon>
        <taxon>Decapoda</taxon>
        <taxon>Pleocyemata</taxon>
        <taxon>Brachyura</taxon>
        <taxon>Eubrachyura</taxon>
        <taxon>Portunoidea</taxon>
        <taxon>Portunidae</taxon>
        <taxon>Portuninae</taxon>
        <taxon>Portunus</taxon>
    </lineage>
</organism>
<evidence type="ECO:0000313" key="2">
    <source>
        <dbReference type="EMBL" id="MPC99042.1"/>
    </source>
</evidence>
<keyword evidence="1" id="KW-0812">Transmembrane</keyword>